<dbReference type="InterPro" id="IPR011051">
    <property type="entry name" value="RmlC_Cupin_sf"/>
</dbReference>
<keyword evidence="3" id="KW-1185">Reference proteome</keyword>
<gene>
    <name evidence="2" type="ORF">DF185_01200</name>
</gene>
<dbReference type="SUPFAM" id="SSF51182">
    <property type="entry name" value="RmlC-like cupins"/>
    <property type="match status" value="1"/>
</dbReference>
<dbReference type="Gene3D" id="2.60.120.10">
    <property type="entry name" value="Jelly Rolls"/>
    <property type="match status" value="1"/>
</dbReference>
<dbReference type="Pfam" id="PF07883">
    <property type="entry name" value="Cupin_2"/>
    <property type="match status" value="1"/>
</dbReference>
<reference evidence="2 3" key="1">
    <citation type="submission" date="2018-05" db="EMBL/GenBank/DDBJ databases">
        <title>Marinifilum breve JC075T sp. nov., a marine bacterium isolated from Yongle Blue Hole in the South China Sea.</title>
        <authorList>
            <person name="Fu T."/>
        </authorList>
    </citation>
    <scope>NUCLEOTIDE SEQUENCE [LARGE SCALE GENOMIC DNA]</scope>
    <source>
        <strain evidence="2 3">JC075</strain>
    </source>
</reference>
<dbReference type="RefSeq" id="WP_110358900.1">
    <property type="nucleotide sequence ID" value="NZ_QFLI01000001.1"/>
</dbReference>
<dbReference type="OrthoDB" id="9811153at2"/>
<dbReference type="Proteomes" id="UP000248079">
    <property type="component" value="Unassembled WGS sequence"/>
</dbReference>
<comment type="caution">
    <text evidence="2">The sequence shown here is derived from an EMBL/GenBank/DDBJ whole genome shotgun (WGS) entry which is preliminary data.</text>
</comment>
<sequence length="110" mass="12741">MQDIYPDMIKNLPEADIPFNGVRGWVAQGENHQIVFFDIEPIGEVPRHSHGAQWGMVIDGDMDLTIDGETKKYRKGDHYFIPDGVLHSAKFNRRTIVMDYFAESDRYKLK</sequence>
<organism evidence="2 3">
    <name type="scientific">Marinifilum breve</name>
    <dbReference type="NCBI Taxonomy" id="2184082"/>
    <lineage>
        <taxon>Bacteria</taxon>
        <taxon>Pseudomonadati</taxon>
        <taxon>Bacteroidota</taxon>
        <taxon>Bacteroidia</taxon>
        <taxon>Marinilabiliales</taxon>
        <taxon>Marinifilaceae</taxon>
    </lineage>
</organism>
<dbReference type="InterPro" id="IPR014710">
    <property type="entry name" value="RmlC-like_jellyroll"/>
</dbReference>
<accession>A0A2V4A266</accession>
<feature type="domain" description="Cupin type-2" evidence="1">
    <location>
        <begin position="36"/>
        <end position="90"/>
    </location>
</feature>
<name>A0A2V4A266_9BACT</name>
<dbReference type="AlphaFoldDB" id="A0A2V4A266"/>
<dbReference type="InterPro" id="IPR013096">
    <property type="entry name" value="Cupin_2"/>
</dbReference>
<evidence type="ECO:0000313" key="3">
    <source>
        <dbReference type="Proteomes" id="UP000248079"/>
    </source>
</evidence>
<dbReference type="EMBL" id="QFLI01000001">
    <property type="protein sequence ID" value="PXY02741.1"/>
    <property type="molecule type" value="Genomic_DNA"/>
</dbReference>
<protein>
    <recommendedName>
        <fullName evidence="1">Cupin type-2 domain-containing protein</fullName>
    </recommendedName>
</protein>
<evidence type="ECO:0000313" key="2">
    <source>
        <dbReference type="EMBL" id="PXY02741.1"/>
    </source>
</evidence>
<proteinExistence type="predicted"/>
<evidence type="ECO:0000259" key="1">
    <source>
        <dbReference type="Pfam" id="PF07883"/>
    </source>
</evidence>